<evidence type="ECO:0000313" key="1">
    <source>
        <dbReference type="EMBL" id="GMT29565.1"/>
    </source>
</evidence>
<accession>A0AAV5WGF6</accession>
<feature type="non-terminal residue" evidence="1">
    <location>
        <position position="72"/>
    </location>
</feature>
<dbReference type="EMBL" id="BTSY01000005">
    <property type="protein sequence ID" value="GMT29565.1"/>
    <property type="molecule type" value="Genomic_DNA"/>
</dbReference>
<comment type="caution">
    <text evidence="1">The sequence shown here is derived from an EMBL/GenBank/DDBJ whole genome shotgun (WGS) entry which is preliminary data.</text>
</comment>
<name>A0AAV5WGF6_9BILA</name>
<evidence type="ECO:0000313" key="2">
    <source>
        <dbReference type="Proteomes" id="UP001432322"/>
    </source>
</evidence>
<proteinExistence type="predicted"/>
<sequence>KADVAADLMIMNKQEKKMNWHIAANVSRDNTHFGNDGLVAWSNITNQAVGFADGTKLTLEAHLNIKNVRGMR</sequence>
<dbReference type="Proteomes" id="UP001432322">
    <property type="component" value="Unassembled WGS sequence"/>
</dbReference>
<gene>
    <name evidence="1" type="ORF">PFISCL1PPCAC_20862</name>
</gene>
<keyword evidence="2" id="KW-1185">Reference proteome</keyword>
<reference evidence="1" key="1">
    <citation type="submission" date="2023-10" db="EMBL/GenBank/DDBJ databases">
        <title>Genome assembly of Pristionchus species.</title>
        <authorList>
            <person name="Yoshida K."/>
            <person name="Sommer R.J."/>
        </authorList>
    </citation>
    <scope>NUCLEOTIDE SEQUENCE</scope>
    <source>
        <strain evidence="1">RS5133</strain>
    </source>
</reference>
<protein>
    <submittedName>
        <fullName evidence="1">Uncharacterized protein</fullName>
    </submittedName>
</protein>
<organism evidence="1 2">
    <name type="scientific">Pristionchus fissidentatus</name>
    <dbReference type="NCBI Taxonomy" id="1538716"/>
    <lineage>
        <taxon>Eukaryota</taxon>
        <taxon>Metazoa</taxon>
        <taxon>Ecdysozoa</taxon>
        <taxon>Nematoda</taxon>
        <taxon>Chromadorea</taxon>
        <taxon>Rhabditida</taxon>
        <taxon>Rhabditina</taxon>
        <taxon>Diplogasteromorpha</taxon>
        <taxon>Diplogasteroidea</taxon>
        <taxon>Neodiplogasteridae</taxon>
        <taxon>Pristionchus</taxon>
    </lineage>
</organism>
<feature type="non-terminal residue" evidence="1">
    <location>
        <position position="1"/>
    </location>
</feature>
<dbReference type="AlphaFoldDB" id="A0AAV5WGF6"/>